<keyword evidence="2" id="KW-1185">Reference proteome</keyword>
<evidence type="ECO:0000313" key="1">
    <source>
        <dbReference type="EMBL" id="QGZ95742.1"/>
    </source>
</evidence>
<reference evidence="2" key="1">
    <citation type="submission" date="2019-12" db="EMBL/GenBank/DDBJ databases">
        <title>Complete genome of Terracaulis silvestris 0127_4.</title>
        <authorList>
            <person name="Vieira S."/>
            <person name="Riedel T."/>
            <person name="Sproer C."/>
            <person name="Pascual J."/>
            <person name="Boedeker C."/>
            <person name="Overmann J."/>
        </authorList>
    </citation>
    <scope>NUCLEOTIDE SEQUENCE [LARGE SCALE GENOMIC DNA]</scope>
    <source>
        <strain evidence="2">0127_4</strain>
    </source>
</reference>
<proteinExistence type="predicted"/>
<dbReference type="AlphaFoldDB" id="A0A6I6MVU7"/>
<organism evidence="1 2">
    <name type="scientific">Terricaulis silvestris</name>
    <dbReference type="NCBI Taxonomy" id="2686094"/>
    <lineage>
        <taxon>Bacteria</taxon>
        <taxon>Pseudomonadati</taxon>
        <taxon>Pseudomonadota</taxon>
        <taxon>Alphaproteobacteria</taxon>
        <taxon>Caulobacterales</taxon>
        <taxon>Caulobacteraceae</taxon>
        <taxon>Terricaulis</taxon>
    </lineage>
</organism>
<protein>
    <submittedName>
        <fullName evidence="1">Uncharacterized protein</fullName>
    </submittedName>
</protein>
<sequence>MFFWFLVAVGIVVGLTLVGAFIARGDSGWHDDGPMGPWADH</sequence>
<dbReference type="EMBL" id="CP047045">
    <property type="protein sequence ID" value="QGZ95742.1"/>
    <property type="molecule type" value="Genomic_DNA"/>
</dbReference>
<gene>
    <name evidence="1" type="ORF">DSM104635_02593</name>
</gene>
<name>A0A6I6MVU7_9CAUL</name>
<dbReference type="RefSeq" id="WP_267129028.1">
    <property type="nucleotide sequence ID" value="NZ_CP047045.1"/>
</dbReference>
<dbReference type="Proteomes" id="UP000431269">
    <property type="component" value="Chromosome"/>
</dbReference>
<accession>A0A6I6MVU7</accession>
<evidence type="ECO:0000313" key="2">
    <source>
        <dbReference type="Proteomes" id="UP000431269"/>
    </source>
</evidence>
<dbReference type="KEGG" id="tsv:DSM104635_02593"/>